<proteinExistence type="predicted"/>
<name>A0A3P5Z9X4_BRACM</name>
<evidence type="ECO:0000313" key="2">
    <source>
        <dbReference type="EMBL" id="VDC72514.1"/>
    </source>
</evidence>
<accession>A0A3P5Z9X4</accession>
<feature type="region of interest" description="Disordered" evidence="1">
    <location>
        <begin position="24"/>
        <end position="43"/>
    </location>
</feature>
<reference evidence="2" key="1">
    <citation type="submission" date="2018-11" db="EMBL/GenBank/DDBJ databases">
        <authorList>
            <consortium name="Genoscope - CEA"/>
            <person name="William W."/>
        </authorList>
    </citation>
    <scope>NUCLEOTIDE SEQUENCE</scope>
</reference>
<protein>
    <submittedName>
        <fullName evidence="2">Uncharacterized protein</fullName>
    </submittedName>
</protein>
<evidence type="ECO:0000256" key="1">
    <source>
        <dbReference type="SAM" id="MobiDB-lite"/>
    </source>
</evidence>
<sequence>MLGVVQERCGCLCGHAFVEGVHSSRRPWSRTGRKRRRLTTLRD</sequence>
<gene>
    <name evidence="2" type="ORF">BRAA05T22228Z</name>
</gene>
<organism evidence="2">
    <name type="scientific">Brassica campestris</name>
    <name type="common">Field mustard</name>
    <dbReference type="NCBI Taxonomy" id="3711"/>
    <lineage>
        <taxon>Eukaryota</taxon>
        <taxon>Viridiplantae</taxon>
        <taxon>Streptophyta</taxon>
        <taxon>Embryophyta</taxon>
        <taxon>Tracheophyta</taxon>
        <taxon>Spermatophyta</taxon>
        <taxon>Magnoliopsida</taxon>
        <taxon>eudicotyledons</taxon>
        <taxon>Gunneridae</taxon>
        <taxon>Pentapetalae</taxon>
        <taxon>rosids</taxon>
        <taxon>malvids</taxon>
        <taxon>Brassicales</taxon>
        <taxon>Brassicaceae</taxon>
        <taxon>Brassiceae</taxon>
        <taxon>Brassica</taxon>
    </lineage>
</organism>
<dbReference type="AlphaFoldDB" id="A0A3P5Z9X4"/>
<dbReference type="EMBL" id="LR031570">
    <property type="protein sequence ID" value="VDC72514.1"/>
    <property type="molecule type" value="Genomic_DNA"/>
</dbReference>